<dbReference type="Gene3D" id="3.30.1660.40">
    <property type="entry name" value="FlgT, N-terminal domain"/>
    <property type="match status" value="1"/>
</dbReference>
<evidence type="ECO:0000256" key="1">
    <source>
        <dbReference type="SAM" id="SignalP"/>
    </source>
</evidence>
<reference evidence="2 3" key="1">
    <citation type="submission" date="2018-04" db="EMBL/GenBank/DDBJ databases">
        <title>Thalassorhabdus spongiae gen. nov., sp. nov., isolated from a marine sponge in South-West Iceland.</title>
        <authorList>
            <person name="Knobloch S."/>
            <person name="Daussin A."/>
            <person name="Johannsson R."/>
            <person name="Marteinsson V.T."/>
        </authorList>
    </citation>
    <scope>NUCLEOTIDE SEQUENCE [LARGE SCALE GENOMIC DNA]</scope>
    <source>
        <strain evidence="2 3">Hp12</strain>
    </source>
</reference>
<comment type="caution">
    <text evidence="2">The sequence shown here is derived from an EMBL/GenBank/DDBJ whole genome shotgun (WGS) entry which is preliminary data.</text>
</comment>
<feature type="chain" id="PRO_5015923815" description="Flagellar assembly protein T N-terminal domain-containing protein" evidence="1">
    <location>
        <begin position="25"/>
        <end position="505"/>
    </location>
</feature>
<dbReference type="AlphaFoldDB" id="A0A2V1GW70"/>
<proteinExistence type="predicted"/>
<dbReference type="InterPro" id="IPR038180">
    <property type="entry name" value="FlgT_N_sf"/>
</dbReference>
<dbReference type="EMBL" id="QDDL01000002">
    <property type="protein sequence ID" value="PVZ70655.1"/>
    <property type="molecule type" value="Genomic_DNA"/>
</dbReference>
<protein>
    <recommendedName>
        <fullName evidence="4">Flagellar assembly protein T N-terminal domain-containing protein</fullName>
    </recommendedName>
</protein>
<gene>
    <name evidence="2" type="ORF">DC094_08755</name>
</gene>
<organism evidence="2 3">
    <name type="scientific">Pelagibaculum spongiae</name>
    <dbReference type="NCBI Taxonomy" id="2080658"/>
    <lineage>
        <taxon>Bacteria</taxon>
        <taxon>Pseudomonadati</taxon>
        <taxon>Pseudomonadota</taxon>
        <taxon>Gammaproteobacteria</taxon>
        <taxon>Oceanospirillales</taxon>
        <taxon>Pelagibaculum</taxon>
    </lineage>
</organism>
<evidence type="ECO:0008006" key="4">
    <source>
        <dbReference type="Google" id="ProtNLM"/>
    </source>
</evidence>
<feature type="signal peptide" evidence="1">
    <location>
        <begin position="1"/>
        <end position="24"/>
    </location>
</feature>
<keyword evidence="3" id="KW-1185">Reference proteome</keyword>
<name>A0A2V1GW70_9GAMM</name>
<evidence type="ECO:0000313" key="2">
    <source>
        <dbReference type="EMBL" id="PVZ70655.1"/>
    </source>
</evidence>
<sequence>MSACNIFKNTIIFLSLFFSLNCLSAPMDDVFDLLDSGGGLRVGVSDSDGYYMLALSLNDSRSETRASELARLDCIRQLNEMVNGVTISGSSSMLSEYITEESSDSSTGEKYKKSFSKSSFIDVVETKFSGKISAAQVLKQGEYDGQQFIAMLITEKNIQLLNKMKASTADFSEDSGEAPTFSNETKPVEAKGLSSLKIGESKAREQALQNALRNAVQQVQGVILEGKSGTFGEALNTALSTKTRGYVSSYQIEDEDIERGSYYVLISASVSAGKLERDLQFYLNIFSDPVFTITSNDLAESAWVADELERLGFNISQGTKSATHTFIVNKTQTEVIDHLDRIAIETKLYVQLKDLETGEVLSTITNAPRKTRFSVEPISRAKKVSSRAAYKQINKKLGAELIQVLSQRAESGQLFDIEIVNARRTDWKIFKHVLENATTGSVESWLWDKGTRTITLKYRYGGKLSTALDEGLSQLYTTFKTQGKGRRPTALNIGGSKATFEMVTK</sequence>
<evidence type="ECO:0000313" key="3">
    <source>
        <dbReference type="Proteomes" id="UP000244906"/>
    </source>
</evidence>
<keyword evidence="1" id="KW-0732">Signal</keyword>
<dbReference type="Proteomes" id="UP000244906">
    <property type="component" value="Unassembled WGS sequence"/>
</dbReference>
<accession>A0A2V1GW70</accession>